<dbReference type="Proteomes" id="UP000638570">
    <property type="component" value="Unassembled WGS sequence"/>
</dbReference>
<dbReference type="HAMAP" id="MF_01063">
    <property type="entry name" value="FrsA"/>
    <property type="match status" value="1"/>
</dbReference>
<accession>A0ABS1QV59</accession>
<evidence type="ECO:0000256" key="1">
    <source>
        <dbReference type="ARBA" id="ARBA00022487"/>
    </source>
</evidence>
<sequence length="418" mass="47129">MMPEQNHTLSERLFSQVEQVQETSTISFTGRRDKQPEQIAPYVDGAHLPGFYRLQKRAFWRWQGTDSIEIESTLARIAMAAGPRSVDHWLDTVSEYKSGNWVFEWSQLGADAHRAGMAMMAADPELARRQLLAAARYFSLASYPHLKGDVLSLQAQLLANKAYRQAGQLLPVPLKELRIPYNGKEVQGYLHLPAQDKPLPLVIVSGSLDSLQLDFWRFYEEYLAPSGIAMLTVDMPGVGYSSHWSLVQDSSRLHQAVLDYVPQIPWVDERRVGVLGVRMGGNVAARLAFLEPFKLRTVVSIAGATNLFFTDRDRFMQTPAMLRDTIANRMGLRSNDWEQVYYHCQGFSLKTQGLMGHKTTVPLLSLGHKRDFICPERDIQALAASSRGGQALVLDKLPLFEVYGQALAKARDWLLTHL</sequence>
<name>A0ABS1QV59_9GAMM</name>
<dbReference type="InterPro" id="IPR010520">
    <property type="entry name" value="FrsA-like"/>
</dbReference>
<dbReference type="PANTHER" id="PTHR22946:SF4">
    <property type="entry name" value="ESTERASE FRSA"/>
    <property type="match status" value="1"/>
</dbReference>
<dbReference type="InterPro" id="IPR043423">
    <property type="entry name" value="FrsA"/>
</dbReference>
<dbReference type="Pfam" id="PF06500">
    <property type="entry name" value="FrsA-like"/>
    <property type="match status" value="1"/>
</dbReference>
<dbReference type="InterPro" id="IPR050261">
    <property type="entry name" value="FrsA_esterase"/>
</dbReference>
<dbReference type="EMBL" id="JAERTZ010000026">
    <property type="protein sequence ID" value="MBL1378765.1"/>
    <property type="molecule type" value="Genomic_DNA"/>
</dbReference>
<evidence type="ECO:0000256" key="2">
    <source>
        <dbReference type="ARBA" id="ARBA00022801"/>
    </source>
</evidence>
<evidence type="ECO:0000313" key="5">
    <source>
        <dbReference type="Proteomes" id="UP000638570"/>
    </source>
</evidence>
<keyword evidence="5" id="KW-1185">Reference proteome</keyword>
<gene>
    <name evidence="3 4" type="primary">frsA</name>
    <name evidence="4" type="ORF">JKV55_15735</name>
</gene>
<comment type="function">
    <text evidence="3">Catalyzes the hydrolysis of esters.</text>
</comment>
<keyword evidence="1 3" id="KW-0719">Serine esterase</keyword>
<dbReference type="PANTHER" id="PTHR22946">
    <property type="entry name" value="DIENELACTONE HYDROLASE DOMAIN-CONTAINING PROTEIN-RELATED"/>
    <property type="match status" value="1"/>
</dbReference>
<evidence type="ECO:0000256" key="3">
    <source>
        <dbReference type="HAMAP-Rule" id="MF_01063"/>
    </source>
</evidence>
<dbReference type="SUPFAM" id="SSF53474">
    <property type="entry name" value="alpha/beta-Hydrolases"/>
    <property type="match status" value="1"/>
</dbReference>
<comment type="catalytic activity">
    <reaction evidence="3">
        <text>a carboxylic ester + H2O = an alcohol + a carboxylate + H(+)</text>
        <dbReference type="Rhea" id="RHEA:21164"/>
        <dbReference type="ChEBI" id="CHEBI:15377"/>
        <dbReference type="ChEBI" id="CHEBI:15378"/>
        <dbReference type="ChEBI" id="CHEBI:29067"/>
        <dbReference type="ChEBI" id="CHEBI:30879"/>
        <dbReference type="ChEBI" id="CHEBI:33308"/>
        <dbReference type="EC" id="3.1.1.1"/>
    </reaction>
</comment>
<dbReference type="Gene3D" id="3.40.50.1820">
    <property type="entry name" value="alpha/beta hydrolase"/>
    <property type="match status" value="1"/>
</dbReference>
<protein>
    <recommendedName>
        <fullName evidence="3">Esterase FrsA</fullName>
        <ecNumber evidence="3">3.1.1.1</ecNumber>
    </recommendedName>
</protein>
<dbReference type="InterPro" id="IPR029058">
    <property type="entry name" value="AB_hydrolase_fold"/>
</dbReference>
<dbReference type="NCBIfam" id="NF003460">
    <property type="entry name" value="PRK05077.1"/>
    <property type="match status" value="1"/>
</dbReference>
<keyword evidence="2 3" id="KW-0378">Hydrolase</keyword>
<comment type="similarity">
    <text evidence="3">Belongs to the FrsA family.</text>
</comment>
<comment type="caution">
    <text evidence="4">The sequence shown here is derived from an EMBL/GenBank/DDBJ whole genome shotgun (WGS) entry which is preliminary data.</text>
</comment>
<evidence type="ECO:0000313" key="4">
    <source>
        <dbReference type="EMBL" id="MBL1378765.1"/>
    </source>
</evidence>
<proteinExistence type="inferred from homology"/>
<organism evidence="4 5">
    <name type="scientific">Zobellella iuensis</name>
    <dbReference type="NCBI Taxonomy" id="2803811"/>
    <lineage>
        <taxon>Bacteria</taxon>
        <taxon>Pseudomonadati</taxon>
        <taxon>Pseudomonadota</taxon>
        <taxon>Gammaproteobacteria</taxon>
        <taxon>Aeromonadales</taxon>
        <taxon>Aeromonadaceae</taxon>
        <taxon>Zobellella</taxon>
    </lineage>
</organism>
<dbReference type="EC" id="3.1.1.1" evidence="3"/>
<reference evidence="5" key="1">
    <citation type="submission" date="2021-01" db="EMBL/GenBank/DDBJ databases">
        <title>Genome public.</title>
        <authorList>
            <person name="Liu C."/>
            <person name="Sun Q."/>
        </authorList>
    </citation>
    <scope>NUCLEOTIDE SEQUENCE [LARGE SCALE GENOMIC DNA]</scope>
    <source>
        <strain evidence="5">CGMCC 1.18722</strain>
    </source>
</reference>